<protein>
    <recommendedName>
        <fullName evidence="3">Peroxisomal membrane protein PEX17</fullName>
    </recommendedName>
</protein>
<evidence type="ECO:0000313" key="1">
    <source>
        <dbReference type="EMBL" id="RKP30707.1"/>
    </source>
</evidence>
<accession>A0A4P9ZCR8</accession>
<dbReference type="Proteomes" id="UP000268321">
    <property type="component" value="Unassembled WGS sequence"/>
</dbReference>
<dbReference type="PANTHER" id="PTHR39214:SF1">
    <property type="entry name" value="MICROBODY (PEROXISOME) BIOGENESIS PROTEIN PEROXIN 8 (EUROFUNG)"/>
    <property type="match status" value="1"/>
</dbReference>
<gene>
    <name evidence="1" type="ORF">METBISCDRAFT_15618</name>
</gene>
<dbReference type="AlphaFoldDB" id="A0A4P9ZCR8"/>
<evidence type="ECO:0000313" key="2">
    <source>
        <dbReference type="Proteomes" id="UP000268321"/>
    </source>
</evidence>
<dbReference type="EMBL" id="ML004453">
    <property type="protein sequence ID" value="RKP30707.1"/>
    <property type="molecule type" value="Genomic_DNA"/>
</dbReference>
<reference evidence="2" key="1">
    <citation type="journal article" date="2018" name="Nat. Microbiol.">
        <title>Leveraging single-cell genomics to expand the fungal tree of life.</title>
        <authorList>
            <person name="Ahrendt S.R."/>
            <person name="Quandt C.A."/>
            <person name="Ciobanu D."/>
            <person name="Clum A."/>
            <person name="Salamov A."/>
            <person name="Andreopoulos B."/>
            <person name="Cheng J.F."/>
            <person name="Woyke T."/>
            <person name="Pelin A."/>
            <person name="Henrissat B."/>
            <person name="Reynolds N.K."/>
            <person name="Benny G.L."/>
            <person name="Smith M.E."/>
            <person name="James T.Y."/>
            <person name="Grigoriev I.V."/>
        </authorList>
    </citation>
    <scope>NUCLEOTIDE SEQUENCE [LARGE SCALE GENOMIC DNA]</scope>
    <source>
        <strain evidence="2">Baker2002</strain>
    </source>
</reference>
<evidence type="ECO:0008006" key="3">
    <source>
        <dbReference type="Google" id="ProtNLM"/>
    </source>
</evidence>
<organism evidence="1 2">
    <name type="scientific">Metschnikowia bicuspidata</name>
    <dbReference type="NCBI Taxonomy" id="27322"/>
    <lineage>
        <taxon>Eukaryota</taxon>
        <taxon>Fungi</taxon>
        <taxon>Dikarya</taxon>
        <taxon>Ascomycota</taxon>
        <taxon>Saccharomycotina</taxon>
        <taxon>Pichiomycetes</taxon>
        <taxon>Metschnikowiaceae</taxon>
        <taxon>Metschnikowia</taxon>
    </lineage>
</organism>
<dbReference type="OrthoDB" id="2357318at2759"/>
<proteinExistence type="predicted"/>
<dbReference type="PANTHER" id="PTHR39214">
    <property type="entry name" value="MICROBODY (PEROXISOME) BIOGENESIS PROTEIN PEROXIN 8 (EUROFUNG)"/>
    <property type="match status" value="1"/>
</dbReference>
<sequence>MTSAPQELDYLVETLRNPPADTFLHTVLSHLYHYLPYIKHEHNLRVVFASFLNSPAFFGPSVVFDDAYPVIEAVKLIVDKKLRVSQPTVPHKTFYATLLRETKSFVAFEPVRNCWKALPVLAGIALSNGLRDELYLESNPLEQPYFRQFDRSASQLFEKCLRDTLTYHLPQRDVVDLAVVASALTFTGPVTSFLSPPEQAFMIARLVQLIYGPDGHFLRYEAFARALRSEKDASSLLLSPVVKHANKLSVLLEQLLAQLPHDTASHLLVLDSLSQILSFNQTLNFFVQSSPHLDSDPSTLDASDTVMSQLWFFFKTILFSEVLVFQGIVTRFLESKNVGFWRHLFSSLSRESVTEVQYTDIAYQILLCLYFVYFILVSIGQGGFDGYNFVYYVSLELCLKNNTSNSFLTFSRALVGNYEVKIHHSVLNRSYVARTKVLFALGLFESYFQQAIIKNSGYVAFVYDVAFDLTENKHLHDSKVTEAGHSVLLAHFSKTKNDAAGIERVLTYFQVLVGQFPSRISAAQLSFAVETLGRKIMASPVAYEQYLYEKLIERFLHHLHFACMHSTSGVAISRQGNDMFVSASPIPASDAKSTLSQMTESSTATNVVAVNKHCPFEDTAVVDVLLFGLPAATDHFAVRQEPQTAREGLIVAFLHVVPYLPLHIFETWLNRIWALVLASNSREREFLARKFWFILSENLDFNRCEVAYRWWYETKQHVEHMDLGAKL</sequence>
<dbReference type="InterPro" id="IPR055334">
    <property type="entry name" value="PEX8-like"/>
</dbReference>
<name>A0A4P9ZCR8_9ASCO</name>
<keyword evidence="2" id="KW-1185">Reference proteome</keyword>